<dbReference type="STRING" id="764299.STRIC_0248"/>
<sequence>MNSQSFNNKSYYWLVAFTRYTTNTQDFLTNLLLKNFEKLPVSVAMKYSEYTLNSATSLHFYRNAEYDYDYEIFAKKASELFDLIIEQLLTEGTVLSQKLSLPNLSKSTLENFLGNKKNYIGPRFLSLETHNKPLRPERPLPF</sequence>
<organism evidence="1 2">
    <name type="scientific">Streptococcus ictaluri 707-05</name>
    <dbReference type="NCBI Taxonomy" id="764299"/>
    <lineage>
        <taxon>Bacteria</taxon>
        <taxon>Bacillati</taxon>
        <taxon>Bacillota</taxon>
        <taxon>Bacilli</taxon>
        <taxon>Lactobacillales</taxon>
        <taxon>Streptococcaceae</taxon>
        <taxon>Streptococcus</taxon>
    </lineage>
</organism>
<name>G5K0X2_9STRE</name>
<evidence type="ECO:0000313" key="1">
    <source>
        <dbReference type="EMBL" id="EHI70429.1"/>
    </source>
</evidence>
<accession>G5K0X2</accession>
<dbReference type="Proteomes" id="UP000003330">
    <property type="component" value="Unassembled WGS sequence"/>
</dbReference>
<comment type="caution">
    <text evidence="1">The sequence shown here is derived from an EMBL/GenBank/DDBJ whole genome shotgun (WGS) entry which is preliminary data.</text>
</comment>
<proteinExistence type="predicted"/>
<gene>
    <name evidence="1" type="ORF">STRIC_0248</name>
</gene>
<dbReference type="AlphaFoldDB" id="G5K0X2"/>
<protein>
    <submittedName>
        <fullName evidence="1">Uncharacterized protein</fullName>
    </submittedName>
</protein>
<dbReference type="EMBL" id="AEUX02000004">
    <property type="protein sequence ID" value="EHI70429.1"/>
    <property type="molecule type" value="Genomic_DNA"/>
</dbReference>
<keyword evidence="2" id="KW-1185">Reference proteome</keyword>
<evidence type="ECO:0000313" key="2">
    <source>
        <dbReference type="Proteomes" id="UP000003330"/>
    </source>
</evidence>
<reference evidence="1 2" key="1">
    <citation type="journal article" date="2014" name="Int. J. Syst. Evol. Microbiol.">
        <title>Phylogenomics and the dynamic genome evolution of the genus Streptococcus.</title>
        <authorList>
            <consortium name="The Broad Institute Genome Sequencing Platform"/>
            <person name="Richards V.P."/>
            <person name="Palmer S.R."/>
            <person name="Pavinski Bitar P.D."/>
            <person name="Qin X."/>
            <person name="Weinstock G.M."/>
            <person name="Highlander S.K."/>
            <person name="Town C.D."/>
            <person name="Burne R.A."/>
            <person name="Stanhope M.J."/>
        </authorList>
    </citation>
    <scope>NUCLEOTIDE SEQUENCE [LARGE SCALE GENOMIC DNA]</scope>
    <source>
        <strain evidence="1 2">707-05</strain>
    </source>
</reference>